<dbReference type="InterPro" id="IPR000531">
    <property type="entry name" value="Beta-barrel_TonB"/>
</dbReference>
<evidence type="ECO:0000256" key="12">
    <source>
        <dbReference type="SAM" id="SignalP"/>
    </source>
</evidence>
<protein>
    <submittedName>
        <fullName evidence="15">TonB-dependent receptor</fullName>
    </submittedName>
</protein>
<organism evidence="15 16">
    <name type="scientific">Candidatus Phocaeicola faecigallinarum</name>
    <dbReference type="NCBI Taxonomy" id="2838732"/>
    <lineage>
        <taxon>Bacteria</taxon>
        <taxon>Pseudomonadati</taxon>
        <taxon>Bacteroidota</taxon>
        <taxon>Bacteroidia</taxon>
        <taxon>Bacteroidales</taxon>
        <taxon>Bacteroidaceae</taxon>
        <taxon>Phocaeicola</taxon>
    </lineage>
</organism>
<dbReference type="Pfam" id="PF07715">
    <property type="entry name" value="Plug"/>
    <property type="match status" value="1"/>
</dbReference>
<dbReference type="SUPFAM" id="SSF49464">
    <property type="entry name" value="Carboxypeptidase regulatory domain-like"/>
    <property type="match status" value="1"/>
</dbReference>
<dbReference type="InterPro" id="IPR036942">
    <property type="entry name" value="Beta-barrel_TonB_sf"/>
</dbReference>
<dbReference type="PANTHER" id="PTHR30069">
    <property type="entry name" value="TONB-DEPENDENT OUTER MEMBRANE RECEPTOR"/>
    <property type="match status" value="1"/>
</dbReference>
<evidence type="ECO:0000313" key="16">
    <source>
        <dbReference type="Proteomes" id="UP000783796"/>
    </source>
</evidence>
<dbReference type="Pfam" id="PF13715">
    <property type="entry name" value="CarbopepD_reg_2"/>
    <property type="match status" value="1"/>
</dbReference>
<dbReference type="InterPro" id="IPR023996">
    <property type="entry name" value="TonB-dep_OMP_SusC/RagA"/>
</dbReference>
<feature type="signal peptide" evidence="12">
    <location>
        <begin position="1"/>
        <end position="21"/>
    </location>
</feature>
<feature type="domain" description="TonB-dependent receptor-like beta-barrel" evidence="13">
    <location>
        <begin position="462"/>
        <end position="1009"/>
    </location>
</feature>
<keyword evidence="7 10" id="KW-0472">Membrane</keyword>
<keyword evidence="4 10" id="KW-0812">Transmembrane</keyword>
<dbReference type="InterPro" id="IPR008969">
    <property type="entry name" value="CarboxyPept-like_regulatory"/>
</dbReference>
<keyword evidence="5 12" id="KW-0732">Signal</keyword>
<comment type="similarity">
    <text evidence="10 11">Belongs to the TonB-dependent receptor family.</text>
</comment>
<name>A0A948TCW1_9BACT</name>
<dbReference type="InterPro" id="IPR039426">
    <property type="entry name" value="TonB-dep_rcpt-like"/>
</dbReference>
<dbReference type="GO" id="GO:0044718">
    <property type="term" value="P:siderophore transmembrane transport"/>
    <property type="evidence" value="ECO:0007669"/>
    <property type="project" value="TreeGrafter"/>
</dbReference>
<dbReference type="Pfam" id="PF00593">
    <property type="entry name" value="TonB_dep_Rec_b-barrel"/>
    <property type="match status" value="1"/>
</dbReference>
<evidence type="ECO:0000256" key="6">
    <source>
        <dbReference type="ARBA" id="ARBA00023077"/>
    </source>
</evidence>
<dbReference type="Gene3D" id="2.170.130.10">
    <property type="entry name" value="TonB-dependent receptor, plug domain"/>
    <property type="match status" value="1"/>
</dbReference>
<dbReference type="InterPro" id="IPR037066">
    <property type="entry name" value="Plug_dom_sf"/>
</dbReference>
<dbReference type="GO" id="GO:0015344">
    <property type="term" value="F:siderophore uptake transmembrane transporter activity"/>
    <property type="evidence" value="ECO:0007669"/>
    <property type="project" value="TreeGrafter"/>
</dbReference>
<comment type="caution">
    <text evidence="15">The sequence shown here is derived from an EMBL/GenBank/DDBJ whole genome shotgun (WGS) entry which is preliminary data.</text>
</comment>
<keyword evidence="8 15" id="KW-0675">Receptor</keyword>
<feature type="domain" description="TonB-dependent receptor plug" evidence="14">
    <location>
        <begin position="115"/>
        <end position="222"/>
    </location>
</feature>
<reference evidence="15" key="2">
    <citation type="submission" date="2021-04" db="EMBL/GenBank/DDBJ databases">
        <authorList>
            <person name="Gilroy R."/>
        </authorList>
    </citation>
    <scope>NUCLEOTIDE SEQUENCE</scope>
    <source>
        <strain evidence="15">G4-2901</strain>
    </source>
</reference>
<keyword evidence="6 11" id="KW-0798">TonB box</keyword>
<dbReference type="InterPro" id="IPR012910">
    <property type="entry name" value="Plug_dom"/>
</dbReference>
<accession>A0A948TCW1</accession>
<comment type="subcellular location">
    <subcellularLocation>
        <location evidence="1 10">Cell outer membrane</location>
        <topology evidence="1 10">Multi-pass membrane protein</topology>
    </subcellularLocation>
</comment>
<dbReference type="Gene3D" id="2.60.40.1120">
    <property type="entry name" value="Carboxypeptidase-like, regulatory domain"/>
    <property type="match status" value="1"/>
</dbReference>
<dbReference type="NCBIfam" id="TIGR04056">
    <property type="entry name" value="OMP_RagA_SusC"/>
    <property type="match status" value="1"/>
</dbReference>
<evidence type="ECO:0000256" key="1">
    <source>
        <dbReference type="ARBA" id="ARBA00004571"/>
    </source>
</evidence>
<proteinExistence type="inferred from homology"/>
<evidence type="ECO:0000259" key="13">
    <source>
        <dbReference type="Pfam" id="PF00593"/>
    </source>
</evidence>
<dbReference type="GO" id="GO:0009279">
    <property type="term" value="C:cell outer membrane"/>
    <property type="evidence" value="ECO:0007669"/>
    <property type="project" value="UniProtKB-SubCell"/>
</dbReference>
<gene>
    <name evidence="15" type="ORF">H9777_09975</name>
</gene>
<evidence type="ECO:0000256" key="9">
    <source>
        <dbReference type="ARBA" id="ARBA00023237"/>
    </source>
</evidence>
<dbReference type="Proteomes" id="UP000783796">
    <property type="component" value="Unassembled WGS sequence"/>
</dbReference>
<evidence type="ECO:0000256" key="5">
    <source>
        <dbReference type="ARBA" id="ARBA00022729"/>
    </source>
</evidence>
<evidence type="ECO:0000259" key="14">
    <source>
        <dbReference type="Pfam" id="PF07715"/>
    </source>
</evidence>
<evidence type="ECO:0000256" key="7">
    <source>
        <dbReference type="ARBA" id="ARBA00023136"/>
    </source>
</evidence>
<evidence type="ECO:0000256" key="2">
    <source>
        <dbReference type="ARBA" id="ARBA00022448"/>
    </source>
</evidence>
<keyword evidence="9 10" id="KW-0998">Cell outer membrane</keyword>
<evidence type="ECO:0000256" key="11">
    <source>
        <dbReference type="RuleBase" id="RU003357"/>
    </source>
</evidence>
<dbReference type="EMBL" id="JAHLFW010000081">
    <property type="protein sequence ID" value="MBU3838614.1"/>
    <property type="molecule type" value="Genomic_DNA"/>
</dbReference>
<dbReference type="AlphaFoldDB" id="A0A948TCW1"/>
<dbReference type="PROSITE" id="PS52016">
    <property type="entry name" value="TONB_DEPENDENT_REC_3"/>
    <property type="match status" value="1"/>
</dbReference>
<keyword evidence="2 10" id="KW-0813">Transport</keyword>
<reference evidence="15" key="1">
    <citation type="journal article" date="2021" name="PeerJ">
        <title>Extensive microbial diversity within the chicken gut microbiome revealed by metagenomics and culture.</title>
        <authorList>
            <person name="Gilroy R."/>
            <person name="Ravi A."/>
            <person name="Getino M."/>
            <person name="Pursley I."/>
            <person name="Horton D.L."/>
            <person name="Alikhan N.F."/>
            <person name="Baker D."/>
            <person name="Gharbi K."/>
            <person name="Hall N."/>
            <person name="Watson M."/>
            <person name="Adriaenssens E.M."/>
            <person name="Foster-Nyarko E."/>
            <person name="Jarju S."/>
            <person name="Secka A."/>
            <person name="Antonio M."/>
            <person name="Oren A."/>
            <person name="Chaudhuri R.R."/>
            <person name="La Ragione R."/>
            <person name="Hildebrand F."/>
            <person name="Pallen M.J."/>
        </authorList>
    </citation>
    <scope>NUCLEOTIDE SEQUENCE</scope>
    <source>
        <strain evidence="15">G4-2901</strain>
    </source>
</reference>
<evidence type="ECO:0000313" key="15">
    <source>
        <dbReference type="EMBL" id="MBU3838614.1"/>
    </source>
</evidence>
<evidence type="ECO:0000256" key="8">
    <source>
        <dbReference type="ARBA" id="ARBA00023170"/>
    </source>
</evidence>
<dbReference type="SUPFAM" id="SSF56935">
    <property type="entry name" value="Porins"/>
    <property type="match status" value="1"/>
</dbReference>
<feature type="chain" id="PRO_5037075880" evidence="12">
    <location>
        <begin position="22"/>
        <end position="1049"/>
    </location>
</feature>
<dbReference type="Gene3D" id="2.40.170.20">
    <property type="entry name" value="TonB-dependent receptor, beta-barrel domain"/>
    <property type="match status" value="1"/>
</dbReference>
<sequence>MKRKLMLLMTCLFIGIGLVNAQVSKVTGTVTSHEDGLPVVGASVLVKGTQIGTVTDIDGNFTITNVPSSAGTLVISFIGMKTQEVAIQKIVKVELHSDSELLDEVTVVAYGTKRKQDLVGSISSVKKEIISNSQATSVTNALEGTVAGLQIVSSTGQPGSDASIVLRGIGSLSASNEALIVVDGVPFNGRLSDINPADIASINVSKDAVSNSLYGSRAAGGVVMVTTKSGSKDKVSINFNGTWGVTQRAYKDYNMVTDPGEFYRLTWYGIRNTQWASGMSIEDANLEASKLLLSELGNYNAFIIPEGEYLVTPDGNLNTNARLRYNDTFADALFNNAFRQEYNVSASGGNDKTDYYVSMGYLDNDSYVLGSSYNRFTARANINSQLKSWLKVGTNVGYSKTTQNGVQERAGLASNPFSVARSWAPIYPVHAYDAEGNMKYYENGEPMYDAGNGETDGTGKRPTATNQNVIANMNEDIRENVYNNLTSRSYIEISFLKNFKFTANYSYDFTNNSSTTYYTPLIGDGQSFGGRGTKGSYNTITTNFNQILAYSNAFGNHHLSAKMGHEAYKYEFKHLEGQKTNFFNPNNPELVNGGQMQYIDSYTVDHNIEGYFVMADYDYDNKYYLSAAFRRDGTSRFLNRWGNFWSVGGAWRISKEEFMNGTESWLNDLKLRASYGTQGNENILSGYSYAYTPYMDQYEVTWNGSELGYSPVFYGNPDLTWEKQNTFDVGADFRLFDRLYGSFEYFYRRTDDMLFKRPVAFSTAGRPYNWENLGAMKNAGIEFDLNVDIFNRPDLKWTVSVVGSHYKNRILTLPEENRKDGITDGLFNLREGKSRYEYYTYMYAGMNEEGKPMWYKDELNENNEVVGRTTTTTYADATKYFLGKSALPDFNGGLNTTFSYKGIDLSIATAFQIGGYAYDYSYLDGMSQSFYVGHNKDMWDTFNPETGKGKLPIWNANDSGNSFTQSSDLNLIKASYFSIRNITLGYTLPKNLMKKISVEKMRIYVTADNFALWSKRQGFDPRVSMAGASSSYGGYSPMRVISGGINLSF</sequence>
<evidence type="ECO:0000256" key="3">
    <source>
        <dbReference type="ARBA" id="ARBA00022452"/>
    </source>
</evidence>
<keyword evidence="3 10" id="KW-1134">Transmembrane beta strand</keyword>
<evidence type="ECO:0000256" key="4">
    <source>
        <dbReference type="ARBA" id="ARBA00022692"/>
    </source>
</evidence>
<evidence type="ECO:0000256" key="10">
    <source>
        <dbReference type="PROSITE-ProRule" id="PRU01360"/>
    </source>
</evidence>
<dbReference type="PANTHER" id="PTHR30069:SF29">
    <property type="entry name" value="HEMOGLOBIN AND HEMOGLOBIN-HAPTOGLOBIN-BINDING PROTEIN 1-RELATED"/>
    <property type="match status" value="1"/>
</dbReference>